<keyword evidence="14" id="KW-1185">Reference proteome</keyword>
<evidence type="ECO:0000259" key="12">
    <source>
        <dbReference type="PROSITE" id="PS50835"/>
    </source>
</evidence>
<evidence type="ECO:0000256" key="4">
    <source>
        <dbReference type="ARBA" id="ARBA00022729"/>
    </source>
</evidence>
<evidence type="ECO:0000256" key="10">
    <source>
        <dbReference type="ARBA" id="ARBA00023319"/>
    </source>
</evidence>
<dbReference type="InterPro" id="IPR007110">
    <property type="entry name" value="Ig-like_dom"/>
</dbReference>
<organism evidence="13 14">
    <name type="scientific">Acipenser oxyrinchus oxyrinchus</name>
    <dbReference type="NCBI Taxonomy" id="40147"/>
    <lineage>
        <taxon>Eukaryota</taxon>
        <taxon>Metazoa</taxon>
        <taxon>Chordata</taxon>
        <taxon>Craniata</taxon>
        <taxon>Vertebrata</taxon>
        <taxon>Euteleostomi</taxon>
        <taxon>Actinopterygii</taxon>
        <taxon>Chondrostei</taxon>
        <taxon>Acipenseriformes</taxon>
        <taxon>Acipenseridae</taxon>
        <taxon>Acipenser</taxon>
    </lineage>
</organism>
<dbReference type="InterPro" id="IPR013106">
    <property type="entry name" value="Ig_V-set"/>
</dbReference>
<keyword evidence="8" id="KW-0675">Receptor</keyword>
<comment type="subcellular location">
    <subcellularLocation>
        <location evidence="1">Cell membrane</location>
        <topology evidence="1">Single-pass type I membrane protein</topology>
    </subcellularLocation>
</comment>
<keyword evidence="9" id="KW-0325">Glycoprotein</keyword>
<evidence type="ECO:0000256" key="9">
    <source>
        <dbReference type="ARBA" id="ARBA00023180"/>
    </source>
</evidence>
<dbReference type="PROSITE" id="PS50835">
    <property type="entry name" value="IG_LIKE"/>
    <property type="match status" value="1"/>
</dbReference>
<evidence type="ECO:0000256" key="7">
    <source>
        <dbReference type="ARBA" id="ARBA00023157"/>
    </source>
</evidence>
<protein>
    <recommendedName>
        <fullName evidence="12">Ig-like domain-containing protein</fullName>
    </recommendedName>
</protein>
<evidence type="ECO:0000256" key="8">
    <source>
        <dbReference type="ARBA" id="ARBA00023170"/>
    </source>
</evidence>
<feature type="signal peptide" evidence="11">
    <location>
        <begin position="1"/>
        <end position="30"/>
    </location>
</feature>
<evidence type="ECO:0000256" key="3">
    <source>
        <dbReference type="ARBA" id="ARBA00022692"/>
    </source>
</evidence>
<evidence type="ECO:0000256" key="11">
    <source>
        <dbReference type="SAM" id="SignalP"/>
    </source>
</evidence>
<evidence type="ECO:0000313" key="13">
    <source>
        <dbReference type="EMBL" id="KAK1158430.1"/>
    </source>
</evidence>
<dbReference type="PANTHER" id="PTHR25466:SF14">
    <property type="entry name" value="BUTYROPHILIN SUBFAMILY 2 MEMBER A2-LIKE-RELATED"/>
    <property type="match status" value="1"/>
</dbReference>
<accession>A0AAD8FV41</accession>
<dbReference type="SUPFAM" id="SSF48726">
    <property type="entry name" value="Immunoglobulin"/>
    <property type="match status" value="1"/>
</dbReference>
<dbReference type="PANTHER" id="PTHR25466">
    <property type="entry name" value="T-LYMPHOCYTE ACTIVATION ANTIGEN"/>
    <property type="match status" value="1"/>
</dbReference>
<keyword evidence="5" id="KW-1133">Transmembrane helix</keyword>
<dbReference type="Gene3D" id="2.60.40.10">
    <property type="entry name" value="Immunoglobulins"/>
    <property type="match status" value="1"/>
</dbReference>
<comment type="caution">
    <text evidence="13">The sequence shown here is derived from an EMBL/GenBank/DDBJ whole genome shotgun (WGS) entry which is preliminary data.</text>
</comment>
<name>A0AAD8FV41_ACIOX</name>
<evidence type="ECO:0000256" key="1">
    <source>
        <dbReference type="ARBA" id="ARBA00004251"/>
    </source>
</evidence>
<evidence type="ECO:0000313" key="14">
    <source>
        <dbReference type="Proteomes" id="UP001230051"/>
    </source>
</evidence>
<dbReference type="GO" id="GO:0006955">
    <property type="term" value="P:immune response"/>
    <property type="evidence" value="ECO:0007669"/>
    <property type="project" value="TreeGrafter"/>
</dbReference>
<dbReference type="InterPro" id="IPR013783">
    <property type="entry name" value="Ig-like_fold"/>
</dbReference>
<dbReference type="AlphaFoldDB" id="A0AAD8FV41"/>
<gene>
    <name evidence="13" type="ORF">AOXY_G23351</name>
</gene>
<keyword evidence="6" id="KW-0472">Membrane</keyword>
<keyword evidence="4 11" id="KW-0732">Signal</keyword>
<dbReference type="GO" id="GO:0042102">
    <property type="term" value="P:positive regulation of T cell proliferation"/>
    <property type="evidence" value="ECO:0007669"/>
    <property type="project" value="TreeGrafter"/>
</dbReference>
<dbReference type="Proteomes" id="UP001230051">
    <property type="component" value="Unassembled WGS sequence"/>
</dbReference>
<dbReference type="GO" id="GO:0042130">
    <property type="term" value="P:negative regulation of T cell proliferation"/>
    <property type="evidence" value="ECO:0007669"/>
    <property type="project" value="TreeGrafter"/>
</dbReference>
<evidence type="ECO:0000256" key="6">
    <source>
        <dbReference type="ARBA" id="ARBA00023136"/>
    </source>
</evidence>
<dbReference type="EMBL" id="JAGXEW010000024">
    <property type="protein sequence ID" value="KAK1158430.1"/>
    <property type="molecule type" value="Genomic_DNA"/>
</dbReference>
<dbReference type="FunFam" id="2.60.40.10:FF:000142">
    <property type="entry name" value="V-set domain-containing T-cell activation inhibitor 1"/>
    <property type="match status" value="1"/>
</dbReference>
<evidence type="ECO:0000256" key="5">
    <source>
        <dbReference type="ARBA" id="ARBA00022989"/>
    </source>
</evidence>
<dbReference type="GO" id="GO:0031295">
    <property type="term" value="P:T cell costimulation"/>
    <property type="evidence" value="ECO:0007669"/>
    <property type="project" value="TreeGrafter"/>
</dbReference>
<feature type="chain" id="PRO_5042129270" description="Ig-like domain-containing protein" evidence="11">
    <location>
        <begin position="31"/>
        <end position="287"/>
    </location>
</feature>
<keyword evidence="2" id="KW-1003">Cell membrane</keyword>
<keyword evidence="3" id="KW-0812">Transmembrane</keyword>
<dbReference type="Pfam" id="PF07686">
    <property type="entry name" value="V-set"/>
    <property type="match status" value="1"/>
</dbReference>
<dbReference type="GO" id="GO:0007166">
    <property type="term" value="P:cell surface receptor signaling pathway"/>
    <property type="evidence" value="ECO:0007669"/>
    <property type="project" value="TreeGrafter"/>
</dbReference>
<dbReference type="InterPro" id="IPR036179">
    <property type="entry name" value="Ig-like_dom_sf"/>
</dbReference>
<sequence length="287" mass="31459">MEFRRRRGFPVTLVTRVLSILILGFCSVSASEFVKVPSSVNCTVGQDCILNCTFNITAGGGWDERSAVIWRRAETHKEVHIYANSKHWLANQLPQYVNRTSLSDSELQRGDASLLLRRVTEKDAGKYQCEVTTRDKIGLELIDLVLVPAEPTAPAIPSEPRESAVLKRKPNWFIVVPVSLCVSAGLCVGLALCKKHVACCWKPNNALMASYSLTQTGSVRAQDSTVQTLRVQDSPAKTLRAQDSAAQSLRAQDSAAQTLRAQDIAAQTLRAQDSSSRVSEGQDSETQ</sequence>
<dbReference type="GO" id="GO:0009897">
    <property type="term" value="C:external side of plasma membrane"/>
    <property type="evidence" value="ECO:0007669"/>
    <property type="project" value="TreeGrafter"/>
</dbReference>
<proteinExistence type="predicted"/>
<dbReference type="GO" id="GO:0071222">
    <property type="term" value="P:cellular response to lipopolysaccharide"/>
    <property type="evidence" value="ECO:0007669"/>
    <property type="project" value="TreeGrafter"/>
</dbReference>
<dbReference type="InterPro" id="IPR051713">
    <property type="entry name" value="T-cell_Activation_Regulation"/>
</dbReference>
<keyword evidence="7" id="KW-1015">Disulfide bond</keyword>
<evidence type="ECO:0000256" key="2">
    <source>
        <dbReference type="ARBA" id="ARBA00022475"/>
    </source>
</evidence>
<reference evidence="13" key="1">
    <citation type="submission" date="2022-02" db="EMBL/GenBank/DDBJ databases">
        <title>Atlantic sturgeon de novo genome assembly.</title>
        <authorList>
            <person name="Stock M."/>
            <person name="Klopp C."/>
            <person name="Guiguen Y."/>
            <person name="Cabau C."/>
            <person name="Parinello H."/>
            <person name="Santidrian Yebra-Pimentel E."/>
            <person name="Kuhl H."/>
            <person name="Dirks R.P."/>
            <person name="Guessner J."/>
            <person name="Wuertz S."/>
            <person name="Du K."/>
            <person name="Schartl M."/>
        </authorList>
    </citation>
    <scope>NUCLEOTIDE SEQUENCE</scope>
    <source>
        <strain evidence="13">STURGEONOMICS-FGT-2020</strain>
        <tissue evidence="13">Whole blood</tissue>
    </source>
</reference>
<keyword evidence="10" id="KW-0393">Immunoglobulin domain</keyword>
<feature type="domain" description="Ig-like" evidence="12">
    <location>
        <begin position="31"/>
        <end position="140"/>
    </location>
</feature>